<dbReference type="PANTHER" id="PTHR43285:SF2">
    <property type="entry name" value="ANTHRANILATE PHOSPHORIBOSYLTRANSFERASE"/>
    <property type="match status" value="1"/>
</dbReference>
<keyword evidence="2 9" id="KW-0028">Amino-acid biosynthesis</keyword>
<keyword evidence="13" id="KW-1185">Reference proteome</keyword>
<evidence type="ECO:0000259" key="11">
    <source>
        <dbReference type="Pfam" id="PF02885"/>
    </source>
</evidence>
<proteinExistence type="inferred from homology"/>
<keyword evidence="5 9" id="KW-0822">Tryptophan biosynthesis</keyword>
<dbReference type="EMBL" id="SJPQ01000003">
    <property type="protein sequence ID" value="TWT87299.1"/>
    <property type="molecule type" value="Genomic_DNA"/>
</dbReference>
<keyword evidence="6 9" id="KW-0057">Aromatic amino acid biosynthesis</keyword>
<dbReference type="Gene3D" id="1.20.970.10">
    <property type="entry name" value="Transferase, Pyrimidine Nucleoside Phosphorylase, Chain C"/>
    <property type="match status" value="1"/>
</dbReference>
<evidence type="ECO:0000256" key="5">
    <source>
        <dbReference type="ARBA" id="ARBA00022822"/>
    </source>
</evidence>
<keyword evidence="3 9" id="KW-0328">Glycosyltransferase</keyword>
<comment type="subunit">
    <text evidence="9">Homodimer.</text>
</comment>
<feature type="domain" description="Glycosyl transferase family 3" evidence="10">
    <location>
        <begin position="79"/>
        <end position="334"/>
    </location>
</feature>
<evidence type="ECO:0000313" key="12">
    <source>
        <dbReference type="EMBL" id="TWT87299.1"/>
    </source>
</evidence>
<comment type="similarity">
    <text evidence="8">In the C-terminal section; belongs to the anthranilate phosphoribosyltransferase family.</text>
</comment>
<feature type="binding site" evidence="9">
    <location>
        <position position="98"/>
    </location>
    <ligand>
        <name>Mg(2+)</name>
        <dbReference type="ChEBI" id="CHEBI:18420"/>
        <label>1</label>
    </ligand>
</feature>
<keyword evidence="4 9" id="KW-0808">Transferase</keyword>
<keyword evidence="9" id="KW-0460">Magnesium</keyword>
<dbReference type="GO" id="GO:0005829">
    <property type="term" value="C:cytosol"/>
    <property type="evidence" value="ECO:0007669"/>
    <property type="project" value="TreeGrafter"/>
</dbReference>
<feature type="binding site" evidence="9">
    <location>
        <begin position="114"/>
        <end position="122"/>
    </location>
    <ligand>
        <name>5-phospho-alpha-D-ribose 1-diphosphate</name>
        <dbReference type="ChEBI" id="CHEBI:58017"/>
    </ligand>
</feature>
<reference evidence="12 13" key="1">
    <citation type="submission" date="2019-02" db="EMBL/GenBank/DDBJ databases">
        <title>Deep-cultivation of Planctomycetes and their phenomic and genomic characterization uncovers novel biology.</title>
        <authorList>
            <person name="Wiegand S."/>
            <person name="Jogler M."/>
            <person name="Boedeker C."/>
            <person name="Pinto D."/>
            <person name="Vollmers J."/>
            <person name="Rivas-Marin E."/>
            <person name="Kohn T."/>
            <person name="Peeters S.H."/>
            <person name="Heuer A."/>
            <person name="Rast P."/>
            <person name="Oberbeckmann S."/>
            <person name="Bunk B."/>
            <person name="Jeske O."/>
            <person name="Meyerdierks A."/>
            <person name="Storesund J.E."/>
            <person name="Kallscheuer N."/>
            <person name="Luecker S."/>
            <person name="Lage O.M."/>
            <person name="Pohl T."/>
            <person name="Merkel B.J."/>
            <person name="Hornburger P."/>
            <person name="Mueller R.-W."/>
            <person name="Bruemmer F."/>
            <person name="Labrenz M."/>
            <person name="Spormann A.M."/>
            <person name="Op Den Camp H."/>
            <person name="Overmann J."/>
            <person name="Amann R."/>
            <person name="Jetten M.S.M."/>
            <person name="Mascher T."/>
            <person name="Medema M.H."/>
            <person name="Devos D.P."/>
            <person name="Kaster A.-K."/>
            <person name="Ovreas L."/>
            <person name="Rohde M."/>
            <person name="Galperin M.Y."/>
            <person name="Jogler C."/>
        </authorList>
    </citation>
    <scope>NUCLEOTIDE SEQUENCE [LARGE SCALE GENOMIC DNA]</scope>
    <source>
        <strain evidence="12 13">Mal64</strain>
    </source>
</reference>
<organism evidence="12 13">
    <name type="scientific">Pseudobythopirellula maris</name>
    <dbReference type="NCBI Taxonomy" id="2527991"/>
    <lineage>
        <taxon>Bacteria</taxon>
        <taxon>Pseudomonadati</taxon>
        <taxon>Planctomycetota</taxon>
        <taxon>Planctomycetia</taxon>
        <taxon>Pirellulales</taxon>
        <taxon>Lacipirellulaceae</taxon>
        <taxon>Pseudobythopirellula</taxon>
    </lineage>
</organism>
<dbReference type="InterPro" id="IPR035902">
    <property type="entry name" value="Nuc_phospho_transferase"/>
</dbReference>
<dbReference type="PANTHER" id="PTHR43285">
    <property type="entry name" value="ANTHRANILATE PHOSPHORIBOSYLTRANSFERASE"/>
    <property type="match status" value="1"/>
</dbReference>
<dbReference type="InterPro" id="IPR036320">
    <property type="entry name" value="Glycosyl_Trfase_fam3_N_dom_sf"/>
</dbReference>
<dbReference type="NCBIfam" id="TIGR01245">
    <property type="entry name" value="trpD"/>
    <property type="match status" value="1"/>
</dbReference>
<comment type="cofactor">
    <cofactor evidence="9">
        <name>Mg(2+)</name>
        <dbReference type="ChEBI" id="CHEBI:18420"/>
    </cofactor>
    <text evidence="9">Binds 2 magnesium ions per monomer.</text>
</comment>
<keyword evidence="9" id="KW-0479">Metal-binding</keyword>
<evidence type="ECO:0000256" key="7">
    <source>
        <dbReference type="ARBA" id="ARBA00052328"/>
    </source>
</evidence>
<comment type="caution">
    <text evidence="9">Lacks conserved residue(s) required for the propagation of feature annotation.</text>
</comment>
<evidence type="ECO:0000256" key="9">
    <source>
        <dbReference type="HAMAP-Rule" id="MF_00211"/>
    </source>
</evidence>
<comment type="pathway">
    <text evidence="1 9">Amino-acid biosynthesis; L-tryptophan biosynthesis; L-tryptophan from chorismate: step 2/5.</text>
</comment>
<dbReference type="AlphaFoldDB" id="A0A5C5ZIX4"/>
<evidence type="ECO:0000313" key="13">
    <source>
        <dbReference type="Proteomes" id="UP000315440"/>
    </source>
</evidence>
<gene>
    <name evidence="9 12" type="primary">trpD</name>
    <name evidence="12" type="ORF">Mal64_28370</name>
</gene>
<comment type="caution">
    <text evidence="12">The sequence shown here is derived from an EMBL/GenBank/DDBJ whole genome shotgun (WGS) entry which is preliminary data.</text>
</comment>
<comment type="function">
    <text evidence="9">Catalyzes the transfer of the phosphoribosyl group of 5-phosphorylribose-1-pyrophosphate (PRPP) to anthranilate to yield N-(5'-phosphoribosyl)-anthranilate (PRA).</text>
</comment>
<feature type="binding site" evidence="9">
    <location>
        <position position="117"/>
    </location>
    <ligand>
        <name>anthranilate</name>
        <dbReference type="ChEBI" id="CHEBI:16567"/>
        <label>1</label>
    </ligand>
</feature>
<dbReference type="GO" id="GO:0000287">
    <property type="term" value="F:magnesium ion binding"/>
    <property type="evidence" value="ECO:0007669"/>
    <property type="project" value="UniProtKB-UniRule"/>
</dbReference>
<evidence type="ECO:0000256" key="6">
    <source>
        <dbReference type="ARBA" id="ARBA00023141"/>
    </source>
</evidence>
<dbReference type="SUPFAM" id="SSF47648">
    <property type="entry name" value="Nucleoside phosphorylase/phosphoribosyltransferase N-terminal domain"/>
    <property type="match status" value="1"/>
</dbReference>
<evidence type="ECO:0000256" key="8">
    <source>
        <dbReference type="ARBA" id="ARBA00061188"/>
    </source>
</evidence>
<dbReference type="Gene3D" id="3.40.1030.10">
    <property type="entry name" value="Nucleoside phosphorylase/phosphoribosyltransferase catalytic domain"/>
    <property type="match status" value="1"/>
</dbReference>
<comment type="similarity">
    <text evidence="9">Belongs to the anthranilate phosphoribosyltransferase family.</text>
</comment>
<dbReference type="GO" id="GO:0000162">
    <property type="term" value="P:L-tryptophan biosynthetic process"/>
    <property type="evidence" value="ECO:0007669"/>
    <property type="project" value="UniProtKB-UniRule"/>
</dbReference>
<comment type="catalytic activity">
    <reaction evidence="7 9">
        <text>N-(5-phospho-beta-D-ribosyl)anthranilate + diphosphate = 5-phospho-alpha-D-ribose 1-diphosphate + anthranilate</text>
        <dbReference type="Rhea" id="RHEA:11768"/>
        <dbReference type="ChEBI" id="CHEBI:16567"/>
        <dbReference type="ChEBI" id="CHEBI:18277"/>
        <dbReference type="ChEBI" id="CHEBI:33019"/>
        <dbReference type="ChEBI" id="CHEBI:58017"/>
        <dbReference type="EC" id="2.4.2.18"/>
    </reaction>
</comment>
<evidence type="ECO:0000256" key="3">
    <source>
        <dbReference type="ARBA" id="ARBA00022676"/>
    </source>
</evidence>
<feature type="binding site" evidence="9">
    <location>
        <position position="86"/>
    </location>
    <ligand>
        <name>5-phospho-alpha-D-ribose 1-diphosphate</name>
        <dbReference type="ChEBI" id="CHEBI:58017"/>
    </ligand>
</feature>
<dbReference type="RefSeq" id="WP_146401320.1">
    <property type="nucleotide sequence ID" value="NZ_SJPQ01000003.1"/>
</dbReference>
<sequence>MPPIQHDFLALLGRVSAGENLSQEEMAAAVDHLMEGAASDEQIAMLLTALAHKGETVDEVAGAAESMRRHMTPLRTTRTDLVDTCGTGGGGSTTFNVSTTAALVAAAAGANVAKHGNRSVTSRTGSADVLAELGVNIEATVPQVEACLDQLGVCFCYAPLMHPAMRHVGAVRKQLGIRTIFNVLGPLANPAGARRQLLGAGRPELRPLLAGAIARLGTDHTLVVSGDDGLGDVTITGGTRVSDVRCDASGKAELKEFSWTPEDFGVDRGGAAGIEVEGPEHSAAVIRKILKGAPGAARDIVVLNAAATLIVAGLEKDPRAAGRRASEAIDTGATADLLAALATLSHAPA</sequence>
<feature type="binding site" evidence="9">
    <location>
        <position position="172"/>
    </location>
    <ligand>
        <name>anthranilate</name>
        <dbReference type="ChEBI" id="CHEBI:16567"/>
        <label>2</label>
    </ligand>
</feature>
<evidence type="ECO:0000256" key="1">
    <source>
        <dbReference type="ARBA" id="ARBA00004907"/>
    </source>
</evidence>
<protein>
    <recommendedName>
        <fullName evidence="9">Anthranilate phosphoribosyltransferase</fullName>
        <ecNumber evidence="9">2.4.2.18</ecNumber>
    </recommendedName>
</protein>
<dbReference type="HAMAP" id="MF_00211">
    <property type="entry name" value="TrpD"/>
    <property type="match status" value="1"/>
</dbReference>
<dbReference type="EC" id="2.4.2.18" evidence="9"/>
<dbReference type="Pfam" id="PF00591">
    <property type="entry name" value="Glycos_transf_3"/>
    <property type="match status" value="1"/>
</dbReference>
<feature type="binding site" evidence="9">
    <location>
        <position position="94"/>
    </location>
    <ligand>
        <name>5-phospho-alpha-D-ribose 1-diphosphate</name>
        <dbReference type="ChEBI" id="CHEBI:58017"/>
    </ligand>
</feature>
<feature type="domain" description="Glycosyl transferase family 3 N-terminal" evidence="11">
    <location>
        <begin position="11"/>
        <end position="71"/>
    </location>
</feature>
<evidence type="ECO:0000256" key="4">
    <source>
        <dbReference type="ARBA" id="ARBA00022679"/>
    </source>
</evidence>
<dbReference type="FunFam" id="3.40.1030.10:FF:000002">
    <property type="entry name" value="Anthranilate phosphoribosyltransferase"/>
    <property type="match status" value="1"/>
</dbReference>
<dbReference type="InterPro" id="IPR017459">
    <property type="entry name" value="Glycosyl_Trfase_fam3_N_dom"/>
</dbReference>
<name>A0A5C5ZIX4_9BACT</name>
<dbReference type="InterPro" id="IPR000312">
    <property type="entry name" value="Glycosyl_Trfase_fam3"/>
</dbReference>
<dbReference type="Proteomes" id="UP000315440">
    <property type="component" value="Unassembled WGS sequence"/>
</dbReference>
<feature type="binding site" evidence="9">
    <location>
        <position position="86"/>
    </location>
    <ligand>
        <name>anthranilate</name>
        <dbReference type="ChEBI" id="CHEBI:16567"/>
        <label>1</label>
    </ligand>
</feature>
<evidence type="ECO:0000256" key="2">
    <source>
        <dbReference type="ARBA" id="ARBA00022605"/>
    </source>
</evidence>
<dbReference type="GO" id="GO:0004048">
    <property type="term" value="F:anthranilate phosphoribosyltransferase activity"/>
    <property type="evidence" value="ECO:0007669"/>
    <property type="project" value="UniProtKB-UniRule"/>
</dbReference>
<feature type="binding site" evidence="9">
    <location>
        <position position="126"/>
    </location>
    <ligand>
        <name>5-phospho-alpha-D-ribose 1-diphosphate</name>
        <dbReference type="ChEBI" id="CHEBI:58017"/>
    </ligand>
</feature>
<accession>A0A5C5ZIX4</accession>
<dbReference type="UniPathway" id="UPA00035">
    <property type="reaction ID" value="UER00041"/>
</dbReference>
<feature type="binding site" evidence="9">
    <location>
        <begin position="96"/>
        <end position="99"/>
    </location>
    <ligand>
        <name>5-phospho-alpha-D-ribose 1-diphosphate</name>
        <dbReference type="ChEBI" id="CHEBI:58017"/>
    </ligand>
</feature>
<dbReference type="OrthoDB" id="9806430at2"/>
<dbReference type="SUPFAM" id="SSF52418">
    <property type="entry name" value="Nucleoside phosphorylase/phosphoribosyltransferase catalytic domain"/>
    <property type="match status" value="1"/>
</dbReference>
<evidence type="ECO:0000259" key="10">
    <source>
        <dbReference type="Pfam" id="PF00591"/>
    </source>
</evidence>
<dbReference type="InterPro" id="IPR005940">
    <property type="entry name" value="Anthranilate_Pribosyl_Tfrase"/>
</dbReference>
<dbReference type="Pfam" id="PF02885">
    <property type="entry name" value="Glycos_trans_3N"/>
    <property type="match status" value="1"/>
</dbReference>